<evidence type="ECO:0000313" key="3">
    <source>
        <dbReference type="Proteomes" id="UP001419268"/>
    </source>
</evidence>
<evidence type="ECO:0000313" key="2">
    <source>
        <dbReference type="EMBL" id="KAK9166112.1"/>
    </source>
</evidence>
<reference evidence="2 3" key="1">
    <citation type="submission" date="2024-01" db="EMBL/GenBank/DDBJ databases">
        <title>Genome assemblies of Stephania.</title>
        <authorList>
            <person name="Yang L."/>
        </authorList>
    </citation>
    <scope>NUCLEOTIDE SEQUENCE [LARGE SCALE GENOMIC DNA]</scope>
    <source>
        <strain evidence="2">JXDWG</strain>
        <tissue evidence="2">Leaf</tissue>
    </source>
</reference>
<dbReference type="EMBL" id="JBBNAG010000001">
    <property type="protein sequence ID" value="KAK9166112.1"/>
    <property type="molecule type" value="Genomic_DNA"/>
</dbReference>
<dbReference type="Proteomes" id="UP001419268">
    <property type="component" value="Unassembled WGS sequence"/>
</dbReference>
<comment type="caution">
    <text evidence="2">The sequence shown here is derived from an EMBL/GenBank/DDBJ whole genome shotgun (WGS) entry which is preliminary data.</text>
</comment>
<evidence type="ECO:0000256" key="1">
    <source>
        <dbReference type="SAM" id="MobiDB-lite"/>
    </source>
</evidence>
<accession>A0AAP0L957</accession>
<proteinExistence type="predicted"/>
<keyword evidence="3" id="KW-1185">Reference proteome</keyword>
<name>A0AAP0L957_9MAGN</name>
<feature type="region of interest" description="Disordered" evidence="1">
    <location>
        <begin position="33"/>
        <end position="52"/>
    </location>
</feature>
<protein>
    <submittedName>
        <fullName evidence="2">Uncharacterized protein</fullName>
    </submittedName>
</protein>
<sequence>MVDGVTMKAGWEEHYGGAGVTLVDWRRSPCKMSHFNGSKLQPKRDQPCLEEV</sequence>
<organism evidence="2 3">
    <name type="scientific">Stephania cephalantha</name>
    <dbReference type="NCBI Taxonomy" id="152367"/>
    <lineage>
        <taxon>Eukaryota</taxon>
        <taxon>Viridiplantae</taxon>
        <taxon>Streptophyta</taxon>
        <taxon>Embryophyta</taxon>
        <taxon>Tracheophyta</taxon>
        <taxon>Spermatophyta</taxon>
        <taxon>Magnoliopsida</taxon>
        <taxon>Ranunculales</taxon>
        <taxon>Menispermaceae</taxon>
        <taxon>Menispermoideae</taxon>
        <taxon>Cissampelideae</taxon>
        <taxon>Stephania</taxon>
    </lineage>
</organism>
<feature type="compositionally biased region" description="Basic and acidic residues" evidence="1">
    <location>
        <begin position="42"/>
        <end position="52"/>
    </location>
</feature>
<gene>
    <name evidence="2" type="ORF">Scep_001303</name>
</gene>
<dbReference type="AlphaFoldDB" id="A0AAP0L957"/>